<evidence type="ECO:0000313" key="12">
    <source>
        <dbReference type="Proteomes" id="UP000002506"/>
    </source>
</evidence>
<name>D2BJE3_DEHMV</name>
<dbReference type="InterPro" id="IPR012832">
    <property type="entry name" value="RDH"/>
</dbReference>
<dbReference type="GO" id="GO:0046872">
    <property type="term" value="F:metal ion binding"/>
    <property type="evidence" value="ECO:0007669"/>
    <property type="project" value="UniProtKB-KW"/>
</dbReference>
<dbReference type="InterPro" id="IPR017900">
    <property type="entry name" value="4Fe4S_Fe_S_CS"/>
</dbReference>
<evidence type="ECO:0000256" key="9">
    <source>
        <dbReference type="ARBA" id="ARBA00029374"/>
    </source>
</evidence>
<evidence type="ECO:0000313" key="11">
    <source>
        <dbReference type="EMBL" id="ACZ62443.1"/>
    </source>
</evidence>
<evidence type="ECO:0000256" key="3">
    <source>
        <dbReference type="ARBA" id="ARBA00022485"/>
    </source>
</evidence>
<organism evidence="11 12">
    <name type="scientific">Dehalococcoides mccartyi (strain VS)</name>
    <dbReference type="NCBI Taxonomy" id="311424"/>
    <lineage>
        <taxon>Bacteria</taxon>
        <taxon>Bacillati</taxon>
        <taxon>Chloroflexota</taxon>
        <taxon>Dehalococcoidia</taxon>
        <taxon>Dehalococcoidales</taxon>
        <taxon>Dehalococcoidaceae</taxon>
        <taxon>Dehalococcoides</taxon>
    </lineage>
</organism>
<dbReference type="Proteomes" id="UP000002506">
    <property type="component" value="Chromosome"/>
</dbReference>
<dbReference type="PROSITE" id="PS51318">
    <property type="entry name" value="TAT"/>
    <property type="match status" value="1"/>
</dbReference>
<comment type="cofactor">
    <cofactor evidence="9">
        <name>corrinoid</name>
        <dbReference type="ChEBI" id="CHEBI:33913"/>
    </cofactor>
</comment>
<dbReference type="Pfam" id="PF13484">
    <property type="entry name" value="Fer4_16"/>
    <property type="match status" value="1"/>
</dbReference>
<keyword evidence="3" id="KW-0004">4Fe-4S</keyword>
<dbReference type="SUPFAM" id="SSF54862">
    <property type="entry name" value="4Fe-4S ferredoxins"/>
    <property type="match status" value="1"/>
</dbReference>
<dbReference type="RefSeq" id="WP_012882580.1">
    <property type="nucleotide sequence ID" value="NC_013552.1"/>
</dbReference>
<keyword evidence="8" id="KW-0472">Membrane</keyword>
<protein>
    <submittedName>
        <fullName evidence="11">Reductive dehalogenase</fullName>
    </submittedName>
</protein>
<sequence length="488" mass="53749">MSKFHSTVSRRDFIKVLGFGAGLGTAMAATPVFHDLDELTNIARTNPLNKWWVKENDYEELTTPVDWNIFQAVGYQGRANTVSVKSEVSAKYNEDTRALYQYGIDNKVPGLSLRDMALSFGARGCSPSVPWDGPALTLGNIGNNSTFPGKVTYSPWQGNTEDNLKMCRAALHYYGSPRVGVIEVNEHTKRLFNWGKVIWDSSSVGNIDKSGVQHVPESCRWILVYVVKQEAMQNLFGTGEMEAGGVLNDYAGVTNPNKISNKSLGGASSSRAYAEGPAIQYRIMRFIKALGYQAYDPTATANVPFGVFSGLAEESRSGQSLSPDYGIFLRYMRIVVTDLPLIPTKPINAGLTEFCKVCKRCAEVCPSGGITQADDTSWEGTGPWPVNGGNNRIGFKGWFLNWQTCADMGNPWNCTQCQSACPFNSLTDASVHSIIRATAAITPVFNSFFATMERNFGYGKMRSADEWWDRDLASWKHDSLFGFGTAGW</sequence>
<dbReference type="Pfam" id="PF13486">
    <property type="entry name" value="Dehalogenase"/>
    <property type="match status" value="1"/>
</dbReference>
<dbReference type="KEGG" id="dev:DhcVS_1344"/>
<dbReference type="GO" id="GO:0005886">
    <property type="term" value="C:plasma membrane"/>
    <property type="evidence" value="ECO:0007669"/>
    <property type="project" value="UniProtKB-SubCell"/>
</dbReference>
<dbReference type="EMBL" id="CP001827">
    <property type="protein sequence ID" value="ACZ62443.1"/>
    <property type="molecule type" value="Genomic_DNA"/>
</dbReference>
<dbReference type="Gene3D" id="3.30.70.20">
    <property type="match status" value="1"/>
</dbReference>
<dbReference type="PROSITE" id="PS51379">
    <property type="entry name" value="4FE4S_FER_2"/>
    <property type="match status" value="1"/>
</dbReference>
<dbReference type="AlphaFoldDB" id="D2BJE3"/>
<keyword evidence="5" id="KW-0732">Signal</keyword>
<reference evidence="11 12" key="1">
    <citation type="journal article" date="2009" name="PLoS Genet.">
        <title>Localized plasticity in the streamlined genomes of vinyl chloride respiring Dehalococcoides.</title>
        <authorList>
            <person name="McMurdie P.J."/>
            <person name="Behrens S.F."/>
            <person name="Muller J.A."/>
            <person name="Goke J."/>
            <person name="Ritalahti K.M."/>
            <person name="Wagner R."/>
            <person name="Goltsman E."/>
            <person name="Lapidus A."/>
            <person name="Holmes S."/>
            <person name="Loffler F.E."/>
            <person name="Spormann A.M."/>
        </authorList>
    </citation>
    <scope>NUCLEOTIDE SEQUENCE [LARGE SCALE GENOMIC DNA]</scope>
    <source>
        <strain evidence="11 12">VS</strain>
    </source>
</reference>
<keyword evidence="4" id="KW-0479">Metal-binding</keyword>
<evidence type="ECO:0000256" key="1">
    <source>
        <dbReference type="ARBA" id="ARBA00004236"/>
    </source>
</evidence>
<dbReference type="NCBIfam" id="TIGR02486">
    <property type="entry name" value="RDH"/>
    <property type="match status" value="1"/>
</dbReference>
<keyword evidence="6" id="KW-0408">Iron</keyword>
<evidence type="ECO:0000256" key="7">
    <source>
        <dbReference type="ARBA" id="ARBA00023014"/>
    </source>
</evidence>
<evidence type="ECO:0000256" key="4">
    <source>
        <dbReference type="ARBA" id="ARBA00022723"/>
    </source>
</evidence>
<dbReference type="InterPro" id="IPR006311">
    <property type="entry name" value="TAT_signal"/>
</dbReference>
<evidence type="ECO:0000256" key="6">
    <source>
        <dbReference type="ARBA" id="ARBA00023004"/>
    </source>
</evidence>
<evidence type="ECO:0000256" key="8">
    <source>
        <dbReference type="ARBA" id="ARBA00023136"/>
    </source>
</evidence>
<comment type="subcellular location">
    <subcellularLocation>
        <location evidence="1">Cell membrane</location>
    </subcellularLocation>
</comment>
<evidence type="ECO:0000256" key="5">
    <source>
        <dbReference type="ARBA" id="ARBA00022729"/>
    </source>
</evidence>
<dbReference type="eggNOG" id="COG1600">
    <property type="taxonomic scope" value="Bacteria"/>
</dbReference>
<dbReference type="GO" id="GO:0051539">
    <property type="term" value="F:4 iron, 4 sulfur cluster binding"/>
    <property type="evidence" value="ECO:0007669"/>
    <property type="project" value="UniProtKB-KW"/>
</dbReference>
<keyword evidence="7" id="KW-0411">Iron-sulfur</keyword>
<evidence type="ECO:0000259" key="10">
    <source>
        <dbReference type="PROSITE" id="PS51379"/>
    </source>
</evidence>
<accession>D2BJE3</accession>
<dbReference type="InterPro" id="IPR017896">
    <property type="entry name" value="4Fe4S_Fe-S-bd"/>
</dbReference>
<dbReference type="InterPro" id="IPR028894">
    <property type="entry name" value="RDH_dom"/>
</dbReference>
<feature type="domain" description="4Fe-4S ferredoxin-type" evidence="10">
    <location>
        <begin position="345"/>
        <end position="375"/>
    </location>
</feature>
<dbReference type="HOGENOM" id="CLU_036586_0_1_0"/>
<dbReference type="PROSITE" id="PS00198">
    <property type="entry name" value="4FE4S_FER_1"/>
    <property type="match status" value="1"/>
</dbReference>
<keyword evidence="2" id="KW-1003">Cell membrane</keyword>
<dbReference type="OrthoDB" id="9803192at2"/>
<proteinExistence type="predicted"/>
<gene>
    <name evidence="11" type="primary">rdhA</name>
    <name evidence="11" type="ordered locus">DhcVS_1344</name>
</gene>
<evidence type="ECO:0000256" key="2">
    <source>
        <dbReference type="ARBA" id="ARBA00022475"/>
    </source>
</evidence>